<dbReference type="EMBL" id="MH591108">
    <property type="protein sequence ID" value="AYC65306.1"/>
    <property type="molecule type" value="Genomic_DNA"/>
</dbReference>
<name>A0A386B0T0_9CHLO</name>
<sequence>MNIIFDYLVQTGFLRDFFRLYFLLISMIFFWKFINYFLDNWWDILFNYLKSEWNKEWFYESDTDDIIITGLRHHPNLAKALGRLTAKVKETAARMRQEEIEKKEKIELEEKLEKEKLERWEKNPPTEEELKREVKQLIQEMKEKYFPDEC</sequence>
<keyword evidence="2" id="KW-0934">Plastid</keyword>
<keyword evidence="1" id="KW-0175">Coiled coil</keyword>
<protein>
    <submittedName>
        <fullName evidence="2">Uncharacterized protein</fullName>
    </submittedName>
</protein>
<dbReference type="RefSeq" id="YP_009532775.1">
    <property type="nucleotide sequence ID" value="NC_039766.1"/>
</dbReference>
<evidence type="ECO:0000313" key="2">
    <source>
        <dbReference type="EMBL" id="AYC65306.1"/>
    </source>
</evidence>
<feature type="coiled-coil region" evidence="1">
    <location>
        <begin position="81"/>
        <end position="123"/>
    </location>
</feature>
<keyword evidence="2" id="KW-0150">Chloroplast</keyword>
<reference evidence="2" key="1">
    <citation type="submission" date="2018-07" db="EMBL/GenBank/DDBJ databases">
        <authorList>
            <person name="Quirk P.G."/>
            <person name="Krulwich T.A."/>
        </authorList>
    </citation>
    <scope>NUCLEOTIDE SEQUENCE</scope>
</reference>
<organism evidence="2">
    <name type="scientific">Pedobesia claviformis</name>
    <dbReference type="NCBI Taxonomy" id="2364088"/>
    <lineage>
        <taxon>Eukaryota</taxon>
        <taxon>Viridiplantae</taxon>
        <taxon>Chlorophyta</taxon>
        <taxon>core chlorophytes</taxon>
        <taxon>Ulvophyceae</taxon>
        <taxon>TCBD clade</taxon>
        <taxon>Bryopsidales</taxon>
        <taxon>Bryopsidineae</taxon>
        <taxon>Derbesiaceae</taxon>
        <taxon>Pedobesia</taxon>
    </lineage>
</organism>
<dbReference type="GeneID" id="38334365"/>
<gene>
    <name evidence="2" type="primary">orf150</name>
</gene>
<proteinExistence type="predicted"/>
<geneLocation type="chloroplast" evidence="2"/>
<reference evidence="2" key="2">
    <citation type="journal article" date="2019" name="Mol. Phylogenet. Evol.">
        <title>Reassessment of the classification of bryopsidales (chlorophyta) based on chloroplast phylogenomic analyses.</title>
        <authorList>
            <person name="Cremen M.C."/>
            <person name="Leliaert F."/>
            <person name="West J."/>
            <person name="Lam D.W."/>
            <person name="Shimada S."/>
            <person name="Lopez-Bautista J.M."/>
            <person name="Verbruggen H."/>
        </authorList>
    </citation>
    <scope>NUCLEOTIDE SEQUENCE</scope>
</reference>
<dbReference type="AlphaFoldDB" id="A0A386B0T0"/>
<evidence type="ECO:0000256" key="1">
    <source>
        <dbReference type="SAM" id="Coils"/>
    </source>
</evidence>
<accession>A0A386B0T0</accession>